<keyword evidence="2" id="KW-1185">Reference proteome</keyword>
<dbReference type="NCBIfam" id="TIGR00708">
    <property type="entry name" value="cobA"/>
    <property type="match status" value="1"/>
</dbReference>
<dbReference type="PANTHER" id="PTHR46638">
    <property type="entry name" value="CORRINOID ADENOSYLTRANSFERASE"/>
    <property type="match status" value="1"/>
</dbReference>
<keyword evidence="1" id="KW-0808">Transferase</keyword>
<dbReference type="Pfam" id="PF02572">
    <property type="entry name" value="CobA_CobO_BtuR"/>
    <property type="match status" value="1"/>
</dbReference>
<dbReference type="GeneID" id="92716206"/>
<dbReference type="OrthoDB" id="9810309at2"/>
<dbReference type="RefSeq" id="WP_022382501.1">
    <property type="nucleotide sequence ID" value="NZ_AP019697.1"/>
</dbReference>
<dbReference type="Gene3D" id="3.40.50.300">
    <property type="entry name" value="P-loop containing nucleotide triphosphate hydrolases"/>
    <property type="match status" value="1"/>
</dbReference>
<name>A0A8D5A4L9_9FIRM</name>
<gene>
    <name evidence="1" type="ORF">Dia5BBH33_09940</name>
</gene>
<dbReference type="CDD" id="cd00561">
    <property type="entry name" value="CobA_ACA"/>
    <property type="match status" value="1"/>
</dbReference>
<reference evidence="2" key="1">
    <citation type="submission" date="2019-05" db="EMBL/GenBank/DDBJ databases">
        <title>Complete genome sequencing of Dialister sp. strain 5BBH33.</title>
        <authorList>
            <person name="Sakamoto M."/>
            <person name="Murakami T."/>
            <person name="Mori H."/>
        </authorList>
    </citation>
    <scope>NUCLEOTIDE SEQUENCE [LARGE SCALE GENOMIC DNA]</scope>
    <source>
        <strain evidence="2">5BBH33</strain>
    </source>
</reference>
<evidence type="ECO:0000313" key="1">
    <source>
        <dbReference type="EMBL" id="BBK25059.1"/>
    </source>
</evidence>
<dbReference type="InterPro" id="IPR003724">
    <property type="entry name" value="CblAdoTrfase_CobA"/>
</dbReference>
<dbReference type="PANTHER" id="PTHR46638:SF1">
    <property type="entry name" value="CORRINOID ADENOSYLTRANSFERASE"/>
    <property type="match status" value="1"/>
</dbReference>
<dbReference type="KEGG" id="dho:Dia5BBH33_09940"/>
<dbReference type="EMBL" id="AP019697">
    <property type="protein sequence ID" value="BBK25059.1"/>
    <property type="molecule type" value="Genomic_DNA"/>
</dbReference>
<sequence>MENKGLILINTGNGKGKTTAALGTAIRAWGDGQKVLILQFIKGGWKYGELNAIQALNKLDQRIEIRQMGDGFVFHNQEEDEETFQKKKALAKEGWDMVRREFESGNWDLIVLDEINYAIHFGMLNVDEVLELLNNKPERLNVILTGRYAEPKLIDAADTVTEMTLVKHAFQKGIRARKGIEF</sequence>
<dbReference type="Proteomes" id="UP000320585">
    <property type="component" value="Chromosome"/>
</dbReference>
<dbReference type="NCBIfam" id="NF004637">
    <property type="entry name" value="PRK05986.1"/>
    <property type="match status" value="1"/>
</dbReference>
<dbReference type="SUPFAM" id="SSF52540">
    <property type="entry name" value="P-loop containing nucleoside triphosphate hydrolases"/>
    <property type="match status" value="1"/>
</dbReference>
<organism evidence="1 2">
    <name type="scientific">Dialister hominis</name>
    <dbReference type="NCBI Taxonomy" id="2582419"/>
    <lineage>
        <taxon>Bacteria</taxon>
        <taxon>Bacillati</taxon>
        <taxon>Bacillota</taxon>
        <taxon>Negativicutes</taxon>
        <taxon>Veillonellales</taxon>
        <taxon>Veillonellaceae</taxon>
        <taxon>Dialister</taxon>
    </lineage>
</organism>
<accession>A0A8D5A4L9</accession>
<protein>
    <submittedName>
        <fullName evidence="1">Cob(I)yrinic acid a,c-diamide adenosyltransferase</fullName>
    </submittedName>
</protein>
<dbReference type="GO" id="GO:0005524">
    <property type="term" value="F:ATP binding"/>
    <property type="evidence" value="ECO:0007669"/>
    <property type="project" value="InterPro"/>
</dbReference>
<dbReference type="AlphaFoldDB" id="A0A8D5A4L9"/>
<dbReference type="GO" id="GO:0009236">
    <property type="term" value="P:cobalamin biosynthetic process"/>
    <property type="evidence" value="ECO:0007669"/>
    <property type="project" value="InterPro"/>
</dbReference>
<dbReference type="GO" id="GO:0008817">
    <property type="term" value="F:corrinoid adenosyltransferase activity"/>
    <property type="evidence" value="ECO:0007669"/>
    <property type="project" value="InterPro"/>
</dbReference>
<dbReference type="InterPro" id="IPR027417">
    <property type="entry name" value="P-loop_NTPase"/>
</dbReference>
<dbReference type="PIRSF" id="PIRSF015617">
    <property type="entry name" value="Adensltrnsf_CobA"/>
    <property type="match status" value="1"/>
</dbReference>
<proteinExistence type="predicted"/>
<evidence type="ECO:0000313" key="2">
    <source>
        <dbReference type="Proteomes" id="UP000320585"/>
    </source>
</evidence>